<gene>
    <name evidence="9" type="ORF">g.20061</name>
</gene>
<dbReference type="InterPro" id="IPR015943">
    <property type="entry name" value="WD40/YVTN_repeat-like_dom_sf"/>
</dbReference>
<dbReference type="InterPro" id="IPR040315">
    <property type="entry name" value="WDR46/Utp7"/>
</dbReference>
<protein>
    <recommendedName>
        <fullName evidence="8">BING4 C-terminal domain-containing protein</fullName>
    </recommendedName>
</protein>
<feature type="repeat" description="WD" evidence="6">
    <location>
        <begin position="274"/>
        <end position="319"/>
    </location>
</feature>
<evidence type="ECO:0000256" key="6">
    <source>
        <dbReference type="PROSITE-ProRule" id="PRU00221"/>
    </source>
</evidence>
<reference evidence="9" key="1">
    <citation type="submission" date="2015-08" db="EMBL/GenBank/DDBJ databases">
        <authorList>
            <person name="Babu N.S."/>
            <person name="Beckwith C.J."/>
            <person name="Beseler K.G."/>
            <person name="Brison A."/>
            <person name="Carone J.V."/>
            <person name="Caskin T.P."/>
            <person name="Diamond M."/>
            <person name="Durham M.E."/>
            <person name="Foxe J.M."/>
            <person name="Go M."/>
            <person name="Henderson B.A."/>
            <person name="Jones I.B."/>
            <person name="McGettigan J.A."/>
            <person name="Micheletti S.J."/>
            <person name="Nasrallah M.E."/>
            <person name="Ortiz D."/>
            <person name="Piller C.R."/>
            <person name="Privatt S.R."/>
            <person name="Schneider S.L."/>
            <person name="Sharp S."/>
            <person name="Smith T.C."/>
            <person name="Stanton J.D."/>
            <person name="Ullery H.E."/>
            <person name="Wilson R.J."/>
            <person name="Serrano M.G."/>
            <person name="Buck G."/>
            <person name="Lee V."/>
            <person name="Wang Y."/>
            <person name="Carvalho R."/>
            <person name="Voegtly L."/>
            <person name="Shi R."/>
            <person name="Duckworth R."/>
            <person name="Johnson A."/>
            <person name="Loviza R."/>
            <person name="Walstead R."/>
            <person name="Shah Z."/>
            <person name="Kiflezghi M."/>
            <person name="Wade K."/>
            <person name="Ball S.L."/>
            <person name="Bradley K.W."/>
            <person name="Asai D.J."/>
            <person name="Bowman C.A."/>
            <person name="Russell D.A."/>
            <person name="Pope W.H."/>
            <person name="Jacobs-Sera D."/>
            <person name="Hendrix R.W."/>
            <person name="Hatfull G.F."/>
        </authorList>
    </citation>
    <scope>NUCLEOTIDE SEQUENCE</scope>
</reference>
<keyword evidence="3 6" id="KW-0853">WD repeat</keyword>
<dbReference type="GO" id="GO:0000462">
    <property type="term" value="P:maturation of SSU-rRNA from tricistronic rRNA transcript (SSU-rRNA, 5.8S rRNA, LSU-rRNA)"/>
    <property type="evidence" value="ECO:0007669"/>
    <property type="project" value="TreeGrafter"/>
</dbReference>
<dbReference type="InterPro" id="IPR001680">
    <property type="entry name" value="WD40_rpt"/>
</dbReference>
<dbReference type="GO" id="GO:0032040">
    <property type="term" value="C:small-subunit processome"/>
    <property type="evidence" value="ECO:0007669"/>
    <property type="project" value="TreeGrafter"/>
</dbReference>
<accession>A0A1D2A6J8</accession>
<dbReference type="Gene3D" id="2.130.10.10">
    <property type="entry name" value="YVTN repeat-like/Quinoprotein amine dehydrogenase"/>
    <property type="match status" value="1"/>
</dbReference>
<keyword evidence="5" id="KW-0539">Nucleus</keyword>
<dbReference type="SUPFAM" id="SSF50978">
    <property type="entry name" value="WD40 repeat-like"/>
    <property type="match status" value="1"/>
</dbReference>
<proteinExistence type="predicted"/>
<dbReference type="SMART" id="SM00320">
    <property type="entry name" value="WD40"/>
    <property type="match status" value="3"/>
</dbReference>
<dbReference type="InterPro" id="IPR036322">
    <property type="entry name" value="WD40_repeat_dom_sf"/>
</dbReference>
<evidence type="ECO:0000256" key="5">
    <source>
        <dbReference type="ARBA" id="ARBA00023242"/>
    </source>
</evidence>
<evidence type="ECO:0000256" key="4">
    <source>
        <dbReference type="ARBA" id="ARBA00022737"/>
    </source>
</evidence>
<organism evidence="9">
    <name type="scientific">Auxenochlorella protothecoides</name>
    <name type="common">Green microalga</name>
    <name type="synonym">Chlorella protothecoides</name>
    <dbReference type="NCBI Taxonomy" id="3075"/>
    <lineage>
        <taxon>Eukaryota</taxon>
        <taxon>Viridiplantae</taxon>
        <taxon>Chlorophyta</taxon>
        <taxon>core chlorophytes</taxon>
        <taxon>Trebouxiophyceae</taxon>
        <taxon>Chlorellales</taxon>
        <taxon>Chlorellaceae</taxon>
        <taxon>Auxenochlorella</taxon>
    </lineage>
</organism>
<evidence type="ECO:0000256" key="7">
    <source>
        <dbReference type="SAM" id="MobiDB-lite"/>
    </source>
</evidence>
<dbReference type="Pfam" id="PF08149">
    <property type="entry name" value="BING4CT"/>
    <property type="match status" value="1"/>
</dbReference>
<keyword evidence="2" id="KW-0698">rRNA processing</keyword>
<sequence>MTDAVDAAAPARANKSRKRSDGPKTGVAKYRRGEEVSTKTVKDKKLKGQLLYTERVFKDAQKAAARVDDWLLPAAAGGLEAEGMEQTWRFHQEDIVQAVEVGAGPKAFDLSLPSLGPYALATTRAGRYLALGGHRGHLALMDRLQSRVLCEVQVKESVHDVSVLHSEAFFAAAQRKYVYIYDKRGIEVHCLKAHTNVWRLDFLPHHFLLTSVGASGVLTWQDTSTGQIVASAKTRAGPCRVLTHDPSTGVSTLGHGRGTVSLWTPTSPVPAARLLCHHGPVLAAAHAPRGAGAGPLLVTTGADRAVKVWDMRMMRALHAYNAPAPAAALDISQRGALAVGWGRRVQVWLEALRDKAAAPYLNHTLPHAGLRDLVFCPYDDVLAAGHGGGVSALLVPGAGEPNYDSLVADPFQRRKAAREAEVAFLLDKLQPGMIVLDPDSIGGLAREPKEVQKERAEAAAAANAAALAAQRAKADAKTPMKGKNKPTRKRRKKQQNVIDDKAPAMRARMAEQGVLGGGHARKESEPIPESVPRALHRFVVRK</sequence>
<dbReference type="InterPro" id="IPR012952">
    <property type="entry name" value="BING4_C_dom"/>
</dbReference>
<feature type="compositionally biased region" description="Low complexity" evidence="7">
    <location>
        <begin position="1"/>
        <end position="13"/>
    </location>
</feature>
<name>A0A1D2A6J8_AUXPR</name>
<dbReference type="FunFam" id="2.130.10.10:FF:000378">
    <property type="entry name" value="U3 small nucleolar RNA-associated protein 7"/>
    <property type="match status" value="1"/>
</dbReference>
<evidence type="ECO:0000313" key="9">
    <source>
        <dbReference type="EMBL" id="JAT74575.1"/>
    </source>
</evidence>
<feature type="region of interest" description="Disordered" evidence="7">
    <location>
        <begin position="469"/>
        <end position="542"/>
    </location>
</feature>
<feature type="compositionally biased region" description="Basic residues" evidence="7">
    <location>
        <begin position="480"/>
        <end position="494"/>
    </location>
</feature>
<evidence type="ECO:0000256" key="2">
    <source>
        <dbReference type="ARBA" id="ARBA00022552"/>
    </source>
</evidence>
<dbReference type="Pfam" id="PF00400">
    <property type="entry name" value="WD40"/>
    <property type="match status" value="1"/>
</dbReference>
<dbReference type="PANTHER" id="PTHR14085:SF3">
    <property type="entry name" value="WD REPEAT-CONTAINING PROTEIN 46"/>
    <property type="match status" value="1"/>
</dbReference>
<dbReference type="AlphaFoldDB" id="A0A1D2A6J8"/>
<evidence type="ECO:0000256" key="1">
    <source>
        <dbReference type="ARBA" id="ARBA00004604"/>
    </source>
</evidence>
<dbReference type="EMBL" id="GDKF01004047">
    <property type="protein sequence ID" value="JAT74575.1"/>
    <property type="molecule type" value="Transcribed_RNA"/>
</dbReference>
<comment type="subcellular location">
    <subcellularLocation>
        <location evidence="1">Nucleus</location>
        <location evidence="1">Nucleolus</location>
    </subcellularLocation>
</comment>
<dbReference type="InterPro" id="IPR019775">
    <property type="entry name" value="WD40_repeat_CS"/>
</dbReference>
<feature type="region of interest" description="Disordered" evidence="7">
    <location>
        <begin position="1"/>
        <end position="35"/>
    </location>
</feature>
<evidence type="ECO:0000259" key="8">
    <source>
        <dbReference type="SMART" id="SM01033"/>
    </source>
</evidence>
<dbReference type="SMART" id="SM01033">
    <property type="entry name" value="BING4CT"/>
    <property type="match status" value="1"/>
</dbReference>
<keyword evidence="4" id="KW-0677">Repeat</keyword>
<dbReference type="GO" id="GO:0030686">
    <property type="term" value="C:90S preribosome"/>
    <property type="evidence" value="ECO:0007669"/>
    <property type="project" value="TreeGrafter"/>
</dbReference>
<feature type="domain" description="BING4 C-terminal" evidence="8">
    <location>
        <begin position="359"/>
        <end position="438"/>
    </location>
</feature>
<dbReference type="PROSITE" id="PS50082">
    <property type="entry name" value="WD_REPEATS_2"/>
    <property type="match status" value="1"/>
</dbReference>
<dbReference type="PANTHER" id="PTHR14085">
    <property type="entry name" value="WD-REPEAT PROTEIN BING4"/>
    <property type="match status" value="1"/>
</dbReference>
<dbReference type="PROSITE" id="PS00678">
    <property type="entry name" value="WD_REPEATS_1"/>
    <property type="match status" value="1"/>
</dbReference>
<evidence type="ECO:0000256" key="3">
    <source>
        <dbReference type="ARBA" id="ARBA00022574"/>
    </source>
</evidence>